<dbReference type="Proteomes" id="UP000595221">
    <property type="component" value="Chromosome"/>
</dbReference>
<evidence type="ECO:0000313" key="3">
    <source>
        <dbReference type="Proteomes" id="UP000595221"/>
    </source>
</evidence>
<dbReference type="PANTHER" id="PTHR21198:SF7">
    <property type="entry name" value="ASPARTATE-GLUTAMATE RACEMASE FAMILY"/>
    <property type="match status" value="1"/>
</dbReference>
<sequence length="234" mass="25011">MLGVIGGVGPWVTQELYRMINSEVRADGRGRGADLHVANLPIDLAVEQRVLTGRQSPADEQHLVAGLSRCLGALERIGCDAVAMPCNSLQPYLDAALRQVPLPNISPAAAAAAAVRRRGFEEVLLISTRTTLQMRLYHDQLPAVRVRECPEELARSMVDYSVRGGEDDAGVLGSDAETIARLARAVAEQMEGRPGAVLLGCTDLGMFLEPLQALGVPVIDSLTEQTGACAEFAR</sequence>
<dbReference type="Gene3D" id="3.40.50.1860">
    <property type="match status" value="2"/>
</dbReference>
<accession>A0A7T4MVC8</accession>
<protein>
    <submittedName>
        <fullName evidence="2">Aspartate/glutamate racemase family protein</fullName>
    </submittedName>
</protein>
<dbReference type="AlphaFoldDB" id="A0A7T4MVC8"/>
<dbReference type="RefSeq" id="WP_198491063.1">
    <property type="nucleotide sequence ID" value="NZ_CP066078.1"/>
</dbReference>
<dbReference type="InterPro" id="IPR001920">
    <property type="entry name" value="Asp/Glu_race"/>
</dbReference>
<dbReference type="PANTHER" id="PTHR21198">
    <property type="entry name" value="GLUTAMATE RACEMASE"/>
    <property type="match status" value="1"/>
</dbReference>
<evidence type="ECO:0000313" key="2">
    <source>
        <dbReference type="EMBL" id="QQC60311.1"/>
    </source>
</evidence>
<dbReference type="EMBL" id="CP066078">
    <property type="protein sequence ID" value="QQC60311.1"/>
    <property type="molecule type" value="Genomic_DNA"/>
</dbReference>
<name>A0A7T4MVC8_9MICC</name>
<evidence type="ECO:0000256" key="1">
    <source>
        <dbReference type="ARBA" id="ARBA00023235"/>
    </source>
</evidence>
<proteinExistence type="predicted"/>
<gene>
    <name evidence="2" type="ORF">I6H58_05205</name>
</gene>
<dbReference type="SUPFAM" id="SSF53681">
    <property type="entry name" value="Aspartate/glutamate racemase"/>
    <property type="match status" value="2"/>
</dbReference>
<keyword evidence="1" id="KW-0413">Isomerase</keyword>
<dbReference type="InterPro" id="IPR015942">
    <property type="entry name" value="Asp/Glu/hydantoin_racemase"/>
</dbReference>
<organism evidence="2 3">
    <name type="scientific">Rothia kristinae</name>
    <dbReference type="NCBI Taxonomy" id="37923"/>
    <lineage>
        <taxon>Bacteria</taxon>
        <taxon>Bacillati</taxon>
        <taxon>Actinomycetota</taxon>
        <taxon>Actinomycetes</taxon>
        <taxon>Micrococcales</taxon>
        <taxon>Micrococcaceae</taxon>
        <taxon>Rothia</taxon>
    </lineage>
</organism>
<dbReference type="GO" id="GO:0047661">
    <property type="term" value="F:amino-acid racemase activity"/>
    <property type="evidence" value="ECO:0007669"/>
    <property type="project" value="InterPro"/>
</dbReference>
<dbReference type="Pfam" id="PF01177">
    <property type="entry name" value="Asp_Glu_race"/>
    <property type="match status" value="1"/>
</dbReference>
<reference evidence="2 3" key="1">
    <citation type="submission" date="2020-12" db="EMBL/GenBank/DDBJ databases">
        <title>FDA dAtabase for Regulatory Grade micrObial Sequences (FDA-ARGOS): Supporting development and validation of Infectious Disease Dx tests.</title>
        <authorList>
            <person name="Sproer C."/>
            <person name="Gronow S."/>
            <person name="Severitt S."/>
            <person name="Schroder I."/>
            <person name="Tallon L."/>
            <person name="Sadzewicz L."/>
            <person name="Zhao X."/>
            <person name="Boylan J."/>
            <person name="Ott S."/>
            <person name="Bowen H."/>
            <person name="Vavikolanu K."/>
            <person name="Mehta A."/>
            <person name="Aluvathingal J."/>
            <person name="Nadendla S."/>
            <person name="Lowell S."/>
            <person name="Myers T."/>
            <person name="Yan Y."/>
            <person name="Sichtig H."/>
        </authorList>
    </citation>
    <scope>NUCLEOTIDE SEQUENCE [LARGE SCALE GENOMIC DNA]</scope>
    <source>
        <strain evidence="2 3">FDAARGOS_1001</strain>
    </source>
</reference>